<accession>A0A9P6A463</accession>
<dbReference type="EMBL" id="MU154533">
    <property type="protein sequence ID" value="KAF9499279.1"/>
    <property type="molecule type" value="Genomic_DNA"/>
</dbReference>
<gene>
    <name evidence="2" type="ORF">BDN71DRAFT_1503318</name>
</gene>
<proteinExistence type="predicted"/>
<evidence type="ECO:0000256" key="1">
    <source>
        <dbReference type="SAM" id="MobiDB-lite"/>
    </source>
</evidence>
<sequence length="149" mass="16964">MISVSQLSPSRLPRSKQSPARCSDGIISTFGLQEGGYCGPEYQKDDWVRHIFDCDTDQEITTAHHLALAVRDKSLPSDEAMLVEYGSIRAPTEHEKLQLLGVYVDLMERHRVTTKKIHRWVSEGDLAFYIQATFTKLPNESRGSHYAWL</sequence>
<dbReference type="AlphaFoldDB" id="A0A9P6A463"/>
<reference evidence="2" key="1">
    <citation type="submission" date="2020-11" db="EMBL/GenBank/DDBJ databases">
        <authorList>
            <consortium name="DOE Joint Genome Institute"/>
            <person name="Ahrendt S."/>
            <person name="Riley R."/>
            <person name="Andreopoulos W."/>
            <person name="Labutti K."/>
            <person name="Pangilinan J."/>
            <person name="Ruiz-Duenas F.J."/>
            <person name="Barrasa J.M."/>
            <person name="Sanchez-Garcia M."/>
            <person name="Camarero S."/>
            <person name="Miyauchi S."/>
            <person name="Serrano A."/>
            <person name="Linde D."/>
            <person name="Babiker R."/>
            <person name="Drula E."/>
            <person name="Ayuso-Fernandez I."/>
            <person name="Pacheco R."/>
            <person name="Padilla G."/>
            <person name="Ferreira P."/>
            <person name="Barriuso J."/>
            <person name="Kellner H."/>
            <person name="Castanera R."/>
            <person name="Alfaro M."/>
            <person name="Ramirez L."/>
            <person name="Pisabarro A.G."/>
            <person name="Kuo A."/>
            <person name="Tritt A."/>
            <person name="Lipzen A."/>
            <person name="He G."/>
            <person name="Yan M."/>
            <person name="Ng V."/>
            <person name="Cullen D."/>
            <person name="Martin F."/>
            <person name="Rosso M.-N."/>
            <person name="Henrissat B."/>
            <person name="Hibbett D."/>
            <person name="Martinez A.T."/>
            <person name="Grigoriev I.V."/>
        </authorList>
    </citation>
    <scope>NUCLEOTIDE SEQUENCE</scope>
    <source>
        <strain evidence="2">ATCC 90797</strain>
    </source>
</reference>
<organism evidence="2 3">
    <name type="scientific">Pleurotus eryngii</name>
    <name type="common">Boletus of the steppes</name>
    <dbReference type="NCBI Taxonomy" id="5323"/>
    <lineage>
        <taxon>Eukaryota</taxon>
        <taxon>Fungi</taxon>
        <taxon>Dikarya</taxon>
        <taxon>Basidiomycota</taxon>
        <taxon>Agaricomycotina</taxon>
        <taxon>Agaricomycetes</taxon>
        <taxon>Agaricomycetidae</taxon>
        <taxon>Agaricales</taxon>
        <taxon>Pleurotineae</taxon>
        <taxon>Pleurotaceae</taxon>
        <taxon>Pleurotus</taxon>
    </lineage>
</organism>
<dbReference type="OrthoDB" id="4851849at2759"/>
<comment type="caution">
    <text evidence="2">The sequence shown here is derived from an EMBL/GenBank/DDBJ whole genome shotgun (WGS) entry which is preliminary data.</text>
</comment>
<keyword evidence="3" id="KW-1185">Reference proteome</keyword>
<evidence type="ECO:0000313" key="2">
    <source>
        <dbReference type="EMBL" id="KAF9499279.1"/>
    </source>
</evidence>
<evidence type="ECO:0000313" key="3">
    <source>
        <dbReference type="Proteomes" id="UP000807025"/>
    </source>
</evidence>
<feature type="region of interest" description="Disordered" evidence="1">
    <location>
        <begin position="1"/>
        <end position="20"/>
    </location>
</feature>
<protein>
    <submittedName>
        <fullName evidence="2">Uncharacterized protein</fullName>
    </submittedName>
</protein>
<name>A0A9P6A463_PLEER</name>
<dbReference type="Proteomes" id="UP000807025">
    <property type="component" value="Unassembled WGS sequence"/>
</dbReference>